<reference evidence="2" key="1">
    <citation type="journal article" date="2019" name="bioRxiv">
        <title>The Genome of the Zebra Mussel, Dreissena polymorpha: A Resource for Invasive Species Research.</title>
        <authorList>
            <person name="McCartney M.A."/>
            <person name="Auch B."/>
            <person name="Kono T."/>
            <person name="Mallez S."/>
            <person name="Zhang Y."/>
            <person name="Obille A."/>
            <person name="Becker A."/>
            <person name="Abrahante J.E."/>
            <person name="Garbe J."/>
            <person name="Badalamenti J.P."/>
            <person name="Herman A."/>
            <person name="Mangelson H."/>
            <person name="Liachko I."/>
            <person name="Sullivan S."/>
            <person name="Sone E.D."/>
            <person name="Koren S."/>
            <person name="Silverstein K.A.T."/>
            <person name="Beckman K.B."/>
            <person name="Gohl D.M."/>
        </authorList>
    </citation>
    <scope>NUCLEOTIDE SEQUENCE</scope>
    <source>
        <strain evidence="2">Duluth1</strain>
        <tissue evidence="2">Whole animal</tissue>
    </source>
</reference>
<gene>
    <name evidence="2" type="ORF">DPMN_119175</name>
</gene>
<proteinExistence type="predicted"/>
<protein>
    <submittedName>
        <fullName evidence="2">Uncharacterized protein</fullName>
    </submittedName>
</protein>
<reference evidence="2" key="2">
    <citation type="submission" date="2020-11" db="EMBL/GenBank/DDBJ databases">
        <authorList>
            <person name="McCartney M.A."/>
            <person name="Auch B."/>
            <person name="Kono T."/>
            <person name="Mallez S."/>
            <person name="Becker A."/>
            <person name="Gohl D.M."/>
            <person name="Silverstein K.A.T."/>
            <person name="Koren S."/>
            <person name="Bechman K.B."/>
            <person name="Herman A."/>
            <person name="Abrahante J.E."/>
            <person name="Garbe J."/>
        </authorList>
    </citation>
    <scope>NUCLEOTIDE SEQUENCE</scope>
    <source>
        <strain evidence="2">Duluth1</strain>
        <tissue evidence="2">Whole animal</tissue>
    </source>
</reference>
<name>A0A9D4JR02_DREPO</name>
<dbReference type="EMBL" id="JAIWYP010000005">
    <property type="protein sequence ID" value="KAH3817623.1"/>
    <property type="molecule type" value="Genomic_DNA"/>
</dbReference>
<accession>A0A9D4JR02</accession>
<feature type="compositionally biased region" description="Acidic residues" evidence="1">
    <location>
        <begin position="7"/>
        <end position="26"/>
    </location>
</feature>
<comment type="caution">
    <text evidence="2">The sequence shown here is derived from an EMBL/GenBank/DDBJ whole genome shotgun (WGS) entry which is preliminary data.</text>
</comment>
<sequence length="95" mass="10524">MERCDCENDDDEEKDDDDENDDDSDEMGLIFGEPHENGRTSLMGRLSEAQSTAGNKAIFESPFGSCGSLLSLSKNKLLCPCPSICTCPLQRKEMR</sequence>
<evidence type="ECO:0000313" key="3">
    <source>
        <dbReference type="Proteomes" id="UP000828390"/>
    </source>
</evidence>
<dbReference type="AlphaFoldDB" id="A0A9D4JR02"/>
<feature type="region of interest" description="Disordered" evidence="1">
    <location>
        <begin position="1"/>
        <end position="40"/>
    </location>
</feature>
<dbReference type="Proteomes" id="UP000828390">
    <property type="component" value="Unassembled WGS sequence"/>
</dbReference>
<keyword evidence="3" id="KW-1185">Reference proteome</keyword>
<evidence type="ECO:0000256" key="1">
    <source>
        <dbReference type="SAM" id="MobiDB-lite"/>
    </source>
</evidence>
<organism evidence="2 3">
    <name type="scientific">Dreissena polymorpha</name>
    <name type="common">Zebra mussel</name>
    <name type="synonym">Mytilus polymorpha</name>
    <dbReference type="NCBI Taxonomy" id="45954"/>
    <lineage>
        <taxon>Eukaryota</taxon>
        <taxon>Metazoa</taxon>
        <taxon>Spiralia</taxon>
        <taxon>Lophotrochozoa</taxon>
        <taxon>Mollusca</taxon>
        <taxon>Bivalvia</taxon>
        <taxon>Autobranchia</taxon>
        <taxon>Heteroconchia</taxon>
        <taxon>Euheterodonta</taxon>
        <taxon>Imparidentia</taxon>
        <taxon>Neoheterodontei</taxon>
        <taxon>Myida</taxon>
        <taxon>Dreissenoidea</taxon>
        <taxon>Dreissenidae</taxon>
        <taxon>Dreissena</taxon>
    </lineage>
</organism>
<evidence type="ECO:0000313" key="2">
    <source>
        <dbReference type="EMBL" id="KAH3817623.1"/>
    </source>
</evidence>